<dbReference type="PANTHER" id="PTHR45614">
    <property type="entry name" value="MYB PROTEIN-RELATED"/>
    <property type="match status" value="1"/>
</dbReference>
<name>A0ABM1V9H4_SOLPN</name>
<proteinExistence type="predicted"/>
<dbReference type="PANTHER" id="PTHR45614:SF295">
    <property type="entry name" value="SUCROSE RESPONSIVE ELEMENT BINDING PROTEIN"/>
    <property type="match status" value="1"/>
</dbReference>
<evidence type="ECO:0000256" key="1">
    <source>
        <dbReference type="ARBA" id="ARBA00004123"/>
    </source>
</evidence>
<sequence length="299" mass="34443">MEIIKKKSMIKRRWNPKEDDLLQKLVEEHGAKKWSLICQLILGRSKKSCRFRWCNQLNPQVDHRPFTLDEHDIIIKDHAKFCNQWAMISCLLPSRTDNAIKNHWNSFLKRKCPLIFEDLTFKNPQPPLKKFQNLPLSAFSQVMPDLLISLSRQGSVLRNFSLSRFPQLILYPPVAPLVEIMPFSSVSVVMVEPSIYLSPCGYHMSNLGLSGSEKEHGTYLRVVLKTLKDHQLFAKFNKCQLLSQSIAFLGHVVSGEGIQVDSQKIEAVKHWPKATSQTDIRSFMGSAGHYRRFVVKFHS</sequence>
<feature type="domain" description="HTH myb-type" evidence="4">
    <location>
        <begin position="63"/>
        <end position="112"/>
    </location>
</feature>
<keyword evidence="5" id="KW-1185">Reference proteome</keyword>
<evidence type="ECO:0000313" key="5">
    <source>
        <dbReference type="Proteomes" id="UP000694930"/>
    </source>
</evidence>
<gene>
    <name evidence="6" type="primary">LOC114076893</name>
</gene>
<dbReference type="PROSITE" id="PS50090">
    <property type="entry name" value="MYB_LIKE"/>
    <property type="match status" value="2"/>
</dbReference>
<feature type="domain" description="HTH myb-type" evidence="4">
    <location>
        <begin position="6"/>
        <end position="61"/>
    </location>
</feature>
<organism evidence="5 6">
    <name type="scientific">Solanum pennellii</name>
    <name type="common">Tomato</name>
    <name type="synonym">Lycopersicon pennellii</name>
    <dbReference type="NCBI Taxonomy" id="28526"/>
    <lineage>
        <taxon>Eukaryota</taxon>
        <taxon>Viridiplantae</taxon>
        <taxon>Streptophyta</taxon>
        <taxon>Embryophyta</taxon>
        <taxon>Tracheophyta</taxon>
        <taxon>Spermatophyta</taxon>
        <taxon>Magnoliopsida</taxon>
        <taxon>eudicotyledons</taxon>
        <taxon>Gunneridae</taxon>
        <taxon>Pentapetalae</taxon>
        <taxon>asterids</taxon>
        <taxon>lamiids</taxon>
        <taxon>Solanales</taxon>
        <taxon>Solanaceae</taxon>
        <taxon>Solanoideae</taxon>
        <taxon>Solaneae</taxon>
        <taxon>Solanum</taxon>
        <taxon>Solanum subgen. Lycopersicon</taxon>
    </lineage>
</organism>
<dbReference type="GeneID" id="114076893"/>
<evidence type="ECO:0000256" key="2">
    <source>
        <dbReference type="ARBA" id="ARBA00023242"/>
    </source>
</evidence>
<dbReference type="Pfam" id="PF13921">
    <property type="entry name" value="Myb_DNA-bind_6"/>
    <property type="match status" value="1"/>
</dbReference>
<dbReference type="InterPro" id="IPR050560">
    <property type="entry name" value="MYB_TF"/>
</dbReference>
<dbReference type="Proteomes" id="UP000694930">
    <property type="component" value="Chromosome 4"/>
</dbReference>
<evidence type="ECO:0000259" key="4">
    <source>
        <dbReference type="PROSITE" id="PS51294"/>
    </source>
</evidence>
<dbReference type="InterPro" id="IPR001005">
    <property type="entry name" value="SANT/Myb"/>
</dbReference>
<dbReference type="SUPFAM" id="SSF46689">
    <property type="entry name" value="Homeodomain-like"/>
    <property type="match status" value="1"/>
</dbReference>
<dbReference type="RefSeq" id="XP_027772392.1">
    <property type="nucleotide sequence ID" value="XM_027916591.1"/>
</dbReference>
<dbReference type="InterPro" id="IPR043502">
    <property type="entry name" value="DNA/RNA_pol_sf"/>
</dbReference>
<reference evidence="5" key="1">
    <citation type="journal article" date="2014" name="Nat. Genet.">
        <title>The genome of the stress-tolerant wild tomato species Solanum pennellii.</title>
        <authorList>
            <person name="Bolger A."/>
            <person name="Scossa F."/>
            <person name="Bolger M.E."/>
            <person name="Lanz C."/>
            <person name="Maumus F."/>
            <person name="Tohge T."/>
            <person name="Quesneville H."/>
            <person name="Alseekh S."/>
            <person name="Sorensen I."/>
            <person name="Lichtenstein G."/>
            <person name="Fich E.A."/>
            <person name="Conte M."/>
            <person name="Keller H."/>
            <person name="Schneeberger K."/>
            <person name="Schwacke R."/>
            <person name="Ofner I."/>
            <person name="Vrebalov J."/>
            <person name="Xu Y."/>
            <person name="Osorio S."/>
            <person name="Aflitos S.A."/>
            <person name="Schijlen E."/>
            <person name="Jimenez-Gomez J.M."/>
            <person name="Ryngajllo M."/>
            <person name="Kimura S."/>
            <person name="Kumar R."/>
            <person name="Koenig D."/>
            <person name="Headland L.R."/>
            <person name="Maloof J.N."/>
            <person name="Sinha N."/>
            <person name="van Ham R.C."/>
            <person name="Lankhorst R.K."/>
            <person name="Mao L."/>
            <person name="Vogel A."/>
            <person name="Arsova B."/>
            <person name="Panstruga R."/>
            <person name="Fei Z."/>
            <person name="Rose J.K."/>
            <person name="Zamir D."/>
            <person name="Carrari F."/>
            <person name="Giovannoni J.J."/>
            <person name="Weigel D."/>
            <person name="Usadel B."/>
            <person name="Fernie A.R."/>
        </authorList>
    </citation>
    <scope>NUCLEOTIDE SEQUENCE [LARGE SCALE GENOMIC DNA]</scope>
    <source>
        <strain evidence="5">cv. LA0716</strain>
    </source>
</reference>
<dbReference type="InterPro" id="IPR043128">
    <property type="entry name" value="Rev_trsase/Diguanyl_cyclase"/>
</dbReference>
<dbReference type="CDD" id="cd00167">
    <property type="entry name" value="SANT"/>
    <property type="match status" value="2"/>
</dbReference>
<evidence type="ECO:0000259" key="3">
    <source>
        <dbReference type="PROSITE" id="PS50090"/>
    </source>
</evidence>
<feature type="domain" description="Myb-like" evidence="3">
    <location>
        <begin position="6"/>
        <end position="57"/>
    </location>
</feature>
<reference evidence="6" key="2">
    <citation type="submission" date="2025-08" db="UniProtKB">
        <authorList>
            <consortium name="RefSeq"/>
        </authorList>
    </citation>
    <scope>IDENTIFICATION</scope>
</reference>
<evidence type="ECO:0000313" key="6">
    <source>
        <dbReference type="RefSeq" id="XP_027772392.1"/>
    </source>
</evidence>
<dbReference type="Gene3D" id="1.10.10.60">
    <property type="entry name" value="Homeodomain-like"/>
    <property type="match status" value="2"/>
</dbReference>
<dbReference type="SUPFAM" id="SSF56672">
    <property type="entry name" value="DNA/RNA polymerases"/>
    <property type="match status" value="1"/>
</dbReference>
<keyword evidence="2" id="KW-0539">Nucleus</keyword>
<dbReference type="InterPro" id="IPR009057">
    <property type="entry name" value="Homeodomain-like_sf"/>
</dbReference>
<dbReference type="InterPro" id="IPR017930">
    <property type="entry name" value="Myb_dom"/>
</dbReference>
<dbReference type="SMART" id="SM00717">
    <property type="entry name" value="SANT"/>
    <property type="match status" value="2"/>
</dbReference>
<dbReference type="Gene3D" id="3.30.70.270">
    <property type="match status" value="2"/>
</dbReference>
<feature type="domain" description="Myb-like" evidence="3">
    <location>
        <begin position="58"/>
        <end position="108"/>
    </location>
</feature>
<protein>
    <submittedName>
        <fullName evidence="6">Transcription factor MYB77-like</fullName>
    </submittedName>
</protein>
<dbReference type="PROSITE" id="PS51294">
    <property type="entry name" value="HTH_MYB"/>
    <property type="match status" value="2"/>
</dbReference>
<accession>A0ABM1V9H4</accession>
<comment type="subcellular location">
    <subcellularLocation>
        <location evidence="1">Nucleus</location>
    </subcellularLocation>
</comment>